<dbReference type="PANTHER" id="PTHR24289">
    <property type="entry name" value="STEROID 17-ALPHA-HYDROXYLASE/17,20 LYASE"/>
    <property type="match status" value="1"/>
</dbReference>
<dbReference type="Gene3D" id="1.10.630.10">
    <property type="entry name" value="Cytochrome P450"/>
    <property type="match status" value="1"/>
</dbReference>
<evidence type="ECO:0000256" key="8">
    <source>
        <dbReference type="RuleBase" id="RU000461"/>
    </source>
</evidence>
<keyword evidence="3 7" id="KW-0479">Metal-binding</keyword>
<evidence type="ECO:0000256" key="6">
    <source>
        <dbReference type="ARBA" id="ARBA00023033"/>
    </source>
</evidence>
<dbReference type="OMA" id="STFMQWI"/>
<dbReference type="InterPro" id="IPR036396">
    <property type="entry name" value="Cyt_P450_sf"/>
</dbReference>
<accession>A0A8D0L1X3</accession>
<dbReference type="PRINTS" id="PR00385">
    <property type="entry name" value="P450"/>
</dbReference>
<dbReference type="FunFam" id="1.10.630.10:FF:000094">
    <property type="entry name" value="cytochrome P450 2J6-like"/>
    <property type="match status" value="1"/>
</dbReference>
<proteinExistence type="inferred from homology"/>
<dbReference type="Proteomes" id="UP000694392">
    <property type="component" value="Unplaced"/>
</dbReference>
<keyword evidence="10" id="KW-1185">Reference proteome</keyword>
<dbReference type="VGNC" id="VGNC:104264">
    <property type="gene designation" value="CYP1C1"/>
</dbReference>
<reference evidence="9" key="1">
    <citation type="submission" date="2025-08" db="UniProtKB">
        <authorList>
            <consortium name="Ensembl"/>
        </authorList>
    </citation>
    <scope>IDENTIFICATION</scope>
</reference>
<protein>
    <submittedName>
        <fullName evidence="9">Cytochrome P450 family 1 subfamily C member 1</fullName>
    </submittedName>
</protein>
<evidence type="ECO:0000256" key="3">
    <source>
        <dbReference type="ARBA" id="ARBA00022723"/>
    </source>
</evidence>
<dbReference type="PANTHER" id="PTHR24289:SF15">
    <property type="entry name" value="CYTOCHROME P450 FAMILY 1 SUBFAMILY B MEMBER 1"/>
    <property type="match status" value="1"/>
</dbReference>
<dbReference type="GO" id="GO:0005506">
    <property type="term" value="F:iron ion binding"/>
    <property type="evidence" value="ECO:0007669"/>
    <property type="project" value="InterPro"/>
</dbReference>
<dbReference type="GO" id="GO:0042446">
    <property type="term" value="P:hormone biosynthetic process"/>
    <property type="evidence" value="ECO:0007669"/>
    <property type="project" value="TreeGrafter"/>
</dbReference>
<dbReference type="GO" id="GO:0020037">
    <property type="term" value="F:heme binding"/>
    <property type="evidence" value="ECO:0007669"/>
    <property type="project" value="InterPro"/>
</dbReference>
<evidence type="ECO:0000256" key="5">
    <source>
        <dbReference type="ARBA" id="ARBA00023004"/>
    </source>
</evidence>
<evidence type="ECO:0000313" key="9">
    <source>
        <dbReference type="Ensembl" id="ENSSPUP00000001575.1"/>
    </source>
</evidence>
<dbReference type="GO" id="GO:0004508">
    <property type="term" value="F:steroid 17-alpha-monooxygenase activity"/>
    <property type="evidence" value="ECO:0007669"/>
    <property type="project" value="TreeGrafter"/>
</dbReference>
<name>A0A8D0L1X3_SPHPU</name>
<dbReference type="InterPro" id="IPR001128">
    <property type="entry name" value="Cyt_P450"/>
</dbReference>
<dbReference type="Pfam" id="PF00067">
    <property type="entry name" value="p450"/>
    <property type="match status" value="1"/>
</dbReference>
<dbReference type="PROSITE" id="PS00086">
    <property type="entry name" value="CYTOCHROME_P450"/>
    <property type="match status" value="1"/>
</dbReference>
<evidence type="ECO:0000256" key="4">
    <source>
        <dbReference type="ARBA" id="ARBA00023002"/>
    </source>
</evidence>
<dbReference type="GO" id="GO:0042448">
    <property type="term" value="P:progesterone metabolic process"/>
    <property type="evidence" value="ECO:0007669"/>
    <property type="project" value="TreeGrafter"/>
</dbReference>
<organism evidence="9 10">
    <name type="scientific">Sphenodon punctatus</name>
    <name type="common">Tuatara</name>
    <name type="synonym">Hatteria punctata</name>
    <dbReference type="NCBI Taxonomy" id="8508"/>
    <lineage>
        <taxon>Eukaryota</taxon>
        <taxon>Metazoa</taxon>
        <taxon>Chordata</taxon>
        <taxon>Craniata</taxon>
        <taxon>Vertebrata</taxon>
        <taxon>Euteleostomi</taxon>
        <taxon>Lepidosauria</taxon>
        <taxon>Sphenodontia</taxon>
        <taxon>Sphenodontidae</taxon>
        <taxon>Sphenodon</taxon>
    </lineage>
</organism>
<dbReference type="SUPFAM" id="SSF48264">
    <property type="entry name" value="Cytochrome P450"/>
    <property type="match status" value="1"/>
</dbReference>
<dbReference type="PRINTS" id="PR00463">
    <property type="entry name" value="EP450I"/>
</dbReference>
<comment type="cofactor">
    <cofactor evidence="7">
        <name>heme</name>
        <dbReference type="ChEBI" id="CHEBI:30413"/>
    </cofactor>
</comment>
<dbReference type="CDD" id="cd20675">
    <property type="entry name" value="CYP1B1-like"/>
    <property type="match status" value="1"/>
</dbReference>
<reference evidence="9" key="2">
    <citation type="submission" date="2025-09" db="UniProtKB">
        <authorList>
            <consortium name="Ensembl"/>
        </authorList>
    </citation>
    <scope>IDENTIFICATION</scope>
</reference>
<sequence>IAAMATLEESSSSRLEGPPALLLSCAFFLCLELCLWVRRSPRAQEGRRPPGPFAWPLLGNVLQLGRLPHLTFCRLAQKYGSVFQIRLGRQAIVVLNGEATIRQALVRQSAQFAGRPNFPSFRLVSGGKSMAFGRYSEQWRAHRRMAHATLKAFSTANAPNKRLFEQHVAAEAQELIEELLLRSAGSAYLDPSPLFTVANANVICALCFGKRYSHADKEFQALLGRNDKFGQTVGAGSLVDVLPWLQRFPNPVRSVFRDFKVLNQELHAFVCAKVAQHRLTYDPQVTRDISDAIIGHIEHGPAGAKEGLSRDYVAGTLTDIFGAGQDTTSTALAWVLLLLLKYPQLQSQLQAELDRVVGRARLPIADDRASLPHLEAFIYETLRYTSFVPVTIPHATTDDVLLDGFRIPKDTVVFVNQWSVNHDQCKWKDPHLFDPGRFLDAEQKLDRDLTCSVMIFSLGKRRCIGDQLSKLQIFLFTAILLHQCSFRPNPTERLTMDCIHGLALKPLPFTVSATRRDTALQSCWDGDAA</sequence>
<dbReference type="Ensembl" id="ENSSPUT00000001663.1">
    <property type="protein sequence ID" value="ENSSPUP00000001575.1"/>
    <property type="gene ID" value="ENSSPUG00000001232.1"/>
</dbReference>
<evidence type="ECO:0000256" key="2">
    <source>
        <dbReference type="ARBA" id="ARBA00022617"/>
    </source>
</evidence>
<dbReference type="InterPro" id="IPR002401">
    <property type="entry name" value="Cyt_P450_E_grp-I"/>
</dbReference>
<keyword evidence="5 7" id="KW-0408">Iron</keyword>
<keyword evidence="2 7" id="KW-0349">Heme</keyword>
<comment type="similarity">
    <text evidence="1 8">Belongs to the cytochrome P450 family.</text>
</comment>
<feature type="binding site" description="axial binding residue" evidence="7">
    <location>
        <position position="463"/>
    </location>
    <ligand>
        <name>heme</name>
        <dbReference type="ChEBI" id="CHEBI:30413"/>
    </ligand>
    <ligandPart>
        <name>Fe</name>
        <dbReference type="ChEBI" id="CHEBI:18248"/>
    </ligandPart>
</feature>
<evidence type="ECO:0000256" key="1">
    <source>
        <dbReference type="ARBA" id="ARBA00010617"/>
    </source>
</evidence>
<evidence type="ECO:0000313" key="11">
    <source>
        <dbReference type="VGNC" id="VGNC:104264"/>
    </source>
</evidence>
<dbReference type="GeneTree" id="ENSGT00950000183037"/>
<dbReference type="InterPro" id="IPR017972">
    <property type="entry name" value="Cyt_P450_CS"/>
</dbReference>
<gene>
    <name evidence="11" type="primary">CYP1C1</name>
</gene>
<evidence type="ECO:0000313" key="10">
    <source>
        <dbReference type="Proteomes" id="UP000694392"/>
    </source>
</evidence>
<keyword evidence="4 8" id="KW-0560">Oxidoreductase</keyword>
<dbReference type="AlphaFoldDB" id="A0A8D0L1X3"/>
<keyword evidence="6 8" id="KW-0503">Monooxygenase</keyword>
<evidence type="ECO:0000256" key="7">
    <source>
        <dbReference type="PIRSR" id="PIRSR602401-1"/>
    </source>
</evidence>